<feature type="compositionally biased region" description="Low complexity" evidence="1">
    <location>
        <begin position="284"/>
        <end position="296"/>
    </location>
</feature>
<feature type="compositionally biased region" description="Low complexity" evidence="1">
    <location>
        <begin position="243"/>
        <end position="274"/>
    </location>
</feature>
<dbReference type="EMBL" id="JARKIE010000096">
    <property type="protein sequence ID" value="KAJ7686345.1"/>
    <property type="molecule type" value="Genomic_DNA"/>
</dbReference>
<reference evidence="2" key="1">
    <citation type="submission" date="2023-03" db="EMBL/GenBank/DDBJ databases">
        <title>Massive genome expansion in bonnet fungi (Mycena s.s.) driven by repeated elements and novel gene families across ecological guilds.</title>
        <authorList>
            <consortium name="Lawrence Berkeley National Laboratory"/>
            <person name="Harder C.B."/>
            <person name="Miyauchi S."/>
            <person name="Viragh M."/>
            <person name="Kuo A."/>
            <person name="Thoen E."/>
            <person name="Andreopoulos B."/>
            <person name="Lu D."/>
            <person name="Skrede I."/>
            <person name="Drula E."/>
            <person name="Henrissat B."/>
            <person name="Morin E."/>
            <person name="Kohler A."/>
            <person name="Barry K."/>
            <person name="LaButti K."/>
            <person name="Morin E."/>
            <person name="Salamov A."/>
            <person name="Lipzen A."/>
            <person name="Mereny Z."/>
            <person name="Hegedus B."/>
            <person name="Baldrian P."/>
            <person name="Stursova M."/>
            <person name="Weitz H."/>
            <person name="Taylor A."/>
            <person name="Grigoriev I.V."/>
            <person name="Nagy L.G."/>
            <person name="Martin F."/>
            <person name="Kauserud H."/>
        </authorList>
    </citation>
    <scope>NUCLEOTIDE SEQUENCE</scope>
    <source>
        <strain evidence="2">CBHHK067</strain>
    </source>
</reference>
<organism evidence="2 3">
    <name type="scientific">Mycena rosella</name>
    <name type="common">Pink bonnet</name>
    <name type="synonym">Agaricus rosellus</name>
    <dbReference type="NCBI Taxonomy" id="1033263"/>
    <lineage>
        <taxon>Eukaryota</taxon>
        <taxon>Fungi</taxon>
        <taxon>Dikarya</taxon>
        <taxon>Basidiomycota</taxon>
        <taxon>Agaricomycotina</taxon>
        <taxon>Agaricomycetes</taxon>
        <taxon>Agaricomycetidae</taxon>
        <taxon>Agaricales</taxon>
        <taxon>Marasmiineae</taxon>
        <taxon>Mycenaceae</taxon>
        <taxon>Mycena</taxon>
    </lineage>
</organism>
<evidence type="ECO:0000313" key="3">
    <source>
        <dbReference type="Proteomes" id="UP001221757"/>
    </source>
</evidence>
<accession>A0AAD7DB30</accession>
<feature type="compositionally biased region" description="Polar residues" evidence="1">
    <location>
        <begin position="1"/>
        <end position="19"/>
    </location>
</feature>
<feature type="region of interest" description="Disordered" evidence="1">
    <location>
        <begin position="1"/>
        <end position="45"/>
    </location>
</feature>
<name>A0AAD7DB30_MYCRO</name>
<gene>
    <name evidence="2" type="ORF">B0H17DRAFT_1072052</name>
</gene>
<comment type="caution">
    <text evidence="2">The sequence shown here is derived from an EMBL/GenBank/DDBJ whole genome shotgun (WGS) entry which is preliminary data.</text>
</comment>
<sequence length="340" mass="34541">MSASLAPTSFNMALPSDSTAHARPPKAPPLNSTASTPGLEVPGGYPRDSVVFAGNKWDHGNAPPGLLSTAKAYLPAPITNAKAYLPPAVASYFPSTETASKSEISPRIVKANADPTVHTPYPAVLNTDGSVSAASDFSTRAYAGSSSGLPTPTPGDFPGVPSSEGYFPQVSPPSTPDSHPPSRPSVSRRPHTPPPLPPTSSSTSGSAGSTPTSASTAPSSPASASLKKSPSGFARWASRSLSKRSSAPPAAHASSPPSAFASPPPSAFAKPRASLDTSPPPSAPATSPTATKSAPAEQAPPPKRRASLLRTLRGEAKVLSGRVRRDPGRVEAGRRMLSEA</sequence>
<dbReference type="AlphaFoldDB" id="A0AAD7DB30"/>
<feature type="compositionally biased region" description="Basic and acidic residues" evidence="1">
    <location>
        <begin position="323"/>
        <end position="340"/>
    </location>
</feature>
<evidence type="ECO:0000313" key="2">
    <source>
        <dbReference type="EMBL" id="KAJ7686345.1"/>
    </source>
</evidence>
<keyword evidence="3" id="KW-1185">Reference proteome</keyword>
<protein>
    <submittedName>
        <fullName evidence="2">Uncharacterized protein</fullName>
    </submittedName>
</protein>
<feature type="region of interest" description="Disordered" evidence="1">
    <location>
        <begin position="141"/>
        <end position="340"/>
    </location>
</feature>
<feature type="compositionally biased region" description="Pro residues" evidence="1">
    <location>
        <begin position="170"/>
        <end position="183"/>
    </location>
</feature>
<feature type="compositionally biased region" description="Polar residues" evidence="1">
    <location>
        <begin position="141"/>
        <end position="150"/>
    </location>
</feature>
<dbReference type="Proteomes" id="UP001221757">
    <property type="component" value="Unassembled WGS sequence"/>
</dbReference>
<feature type="compositionally biased region" description="Low complexity" evidence="1">
    <location>
        <begin position="199"/>
        <end position="231"/>
    </location>
</feature>
<proteinExistence type="predicted"/>
<evidence type="ECO:0000256" key="1">
    <source>
        <dbReference type="SAM" id="MobiDB-lite"/>
    </source>
</evidence>